<dbReference type="PANTHER" id="PTHR24094:SF15">
    <property type="entry name" value="AMP-DEPENDENT SYNTHETASE_LIGASE DOMAIN-CONTAINING PROTEIN-RELATED"/>
    <property type="match status" value="1"/>
</dbReference>
<organism evidence="3 4">
    <name type="scientific">Aspergillus steynii IBT 23096</name>
    <dbReference type="NCBI Taxonomy" id="1392250"/>
    <lineage>
        <taxon>Eukaryota</taxon>
        <taxon>Fungi</taxon>
        <taxon>Dikarya</taxon>
        <taxon>Ascomycota</taxon>
        <taxon>Pezizomycotina</taxon>
        <taxon>Eurotiomycetes</taxon>
        <taxon>Eurotiomycetidae</taxon>
        <taxon>Eurotiales</taxon>
        <taxon>Aspergillaceae</taxon>
        <taxon>Aspergillus</taxon>
        <taxon>Aspergillus subgen. Circumdati</taxon>
    </lineage>
</organism>
<dbReference type="PANTHER" id="PTHR24094">
    <property type="entry name" value="SECRETED PROTEIN"/>
    <property type="match status" value="1"/>
</dbReference>
<dbReference type="RefSeq" id="XP_024707507.1">
    <property type="nucleotide sequence ID" value="XM_024851378.1"/>
</dbReference>
<name>A0A2I2GH47_9EURO</name>
<sequence>MVRALLPALLALPLVSALPAALPTPPGIPSTSTAESELAKLTVAAQGSGSDYDRDLFPHWISQGNSCNTREVVLARDGEDVEQDSSCAAVSGTWLSEYDGETFTDSSDLDIDHIVPLSNAWKSGASKWTTSQRQAFANDLTNPQLLPVSASSNRSKGDKGPESWKPPLKSFYCTYAKMWVKIKSVYDLTITSDEKSALVDMLDTC</sequence>
<dbReference type="GeneID" id="36559077"/>
<dbReference type="Proteomes" id="UP000234275">
    <property type="component" value="Unassembled WGS sequence"/>
</dbReference>
<comment type="caution">
    <text evidence="3">The sequence shown here is derived from an EMBL/GenBank/DDBJ whole genome shotgun (WGS) entry which is preliminary data.</text>
</comment>
<keyword evidence="1" id="KW-0732">Signal</keyword>
<dbReference type="VEuPathDB" id="FungiDB:P170DRAFT_453674"/>
<reference evidence="3 4" key="1">
    <citation type="submission" date="2016-12" db="EMBL/GenBank/DDBJ databases">
        <title>The genomes of Aspergillus section Nigri reveals drivers in fungal speciation.</title>
        <authorList>
            <consortium name="DOE Joint Genome Institute"/>
            <person name="Vesth T.C."/>
            <person name="Nybo J."/>
            <person name="Theobald S."/>
            <person name="Brandl J."/>
            <person name="Frisvad J.C."/>
            <person name="Nielsen K.F."/>
            <person name="Lyhne E.K."/>
            <person name="Kogle M.E."/>
            <person name="Kuo A."/>
            <person name="Riley R."/>
            <person name="Clum A."/>
            <person name="Nolan M."/>
            <person name="Lipzen A."/>
            <person name="Salamov A."/>
            <person name="Henrissat B."/>
            <person name="Wiebenga A."/>
            <person name="De Vries R.P."/>
            <person name="Grigoriev I.V."/>
            <person name="Mortensen U.H."/>
            <person name="Andersen M.R."/>
            <person name="Baker S.E."/>
        </authorList>
    </citation>
    <scope>NUCLEOTIDE SEQUENCE [LARGE SCALE GENOMIC DNA]</scope>
    <source>
        <strain evidence="3 4">IBT 23096</strain>
    </source>
</reference>
<dbReference type="AlphaFoldDB" id="A0A2I2GH47"/>
<accession>A0A2I2GH47</accession>
<protein>
    <submittedName>
        <fullName evidence="3">Secreted protein</fullName>
    </submittedName>
</protein>
<keyword evidence="4" id="KW-1185">Reference proteome</keyword>
<feature type="domain" description="GmrSD restriction endonucleases C-terminal" evidence="2">
    <location>
        <begin position="95"/>
        <end position="200"/>
    </location>
</feature>
<dbReference type="Pfam" id="PF07510">
    <property type="entry name" value="GmrSD_C"/>
    <property type="match status" value="1"/>
</dbReference>
<evidence type="ECO:0000313" key="3">
    <source>
        <dbReference type="EMBL" id="PLB52205.1"/>
    </source>
</evidence>
<feature type="chain" id="PRO_5014186696" evidence="1">
    <location>
        <begin position="18"/>
        <end position="205"/>
    </location>
</feature>
<dbReference type="OrthoDB" id="3162605at2759"/>
<proteinExistence type="predicted"/>
<evidence type="ECO:0000256" key="1">
    <source>
        <dbReference type="SAM" id="SignalP"/>
    </source>
</evidence>
<evidence type="ECO:0000313" key="4">
    <source>
        <dbReference type="Proteomes" id="UP000234275"/>
    </source>
</evidence>
<dbReference type="EMBL" id="MSFO01000002">
    <property type="protein sequence ID" value="PLB52205.1"/>
    <property type="molecule type" value="Genomic_DNA"/>
</dbReference>
<feature type="signal peptide" evidence="1">
    <location>
        <begin position="1"/>
        <end position="17"/>
    </location>
</feature>
<dbReference type="InterPro" id="IPR011089">
    <property type="entry name" value="GmrSD_C"/>
</dbReference>
<dbReference type="STRING" id="1392250.A0A2I2GH47"/>
<evidence type="ECO:0000259" key="2">
    <source>
        <dbReference type="Pfam" id="PF07510"/>
    </source>
</evidence>
<gene>
    <name evidence="3" type="ORF">P170DRAFT_453674</name>
</gene>